<dbReference type="OrthoDB" id="7840472at2"/>
<protein>
    <submittedName>
        <fullName evidence="2">Prophage minor tail protein Z (GPZ)</fullName>
    </submittedName>
</protein>
<gene>
    <name evidence="2" type="ORF">SAMN05444339_10262</name>
</gene>
<dbReference type="AlphaFoldDB" id="A0A1M4WBV8"/>
<dbReference type="Proteomes" id="UP000183987">
    <property type="component" value="Unassembled WGS sequence"/>
</dbReference>
<dbReference type="EMBL" id="FQUE01000002">
    <property type="protein sequence ID" value="SHE78758.1"/>
    <property type="molecule type" value="Genomic_DNA"/>
</dbReference>
<organism evidence="2 3">
    <name type="scientific">Loktanella atrilutea</name>
    <dbReference type="NCBI Taxonomy" id="366533"/>
    <lineage>
        <taxon>Bacteria</taxon>
        <taxon>Pseudomonadati</taxon>
        <taxon>Pseudomonadota</taxon>
        <taxon>Alphaproteobacteria</taxon>
        <taxon>Rhodobacterales</taxon>
        <taxon>Roseobacteraceae</taxon>
        <taxon>Loktanella</taxon>
    </lineage>
</organism>
<proteinExistence type="predicted"/>
<sequence length="219" mass="23852">MKSLKQLADKSSRQAAGARGASVAVSISGDGIEQMRDAAARLSGQQFDKAAERALNHTARKALTGVTRALSKQVGLTNTKLRRLGRIQLKRASVKNRTFEATIKSTGRFIPLGEFNPTQIKAGTKASPWGNRQLFDRAFIFAGSKASGKRMPNGHVFINTRGFNSKSGRNNAARPLWGPAVPKEIVEGESRATFETIGRRDLPKRLAHEIKRMTKGAVD</sequence>
<evidence type="ECO:0000256" key="1">
    <source>
        <dbReference type="SAM" id="MobiDB-lite"/>
    </source>
</evidence>
<name>A0A1M4WBV8_LOKAT</name>
<accession>A0A1M4WBV8</accession>
<dbReference type="Pfam" id="PF06763">
    <property type="entry name" value="Minor_tail_Z"/>
    <property type="match status" value="1"/>
</dbReference>
<dbReference type="InterPro" id="IPR010633">
    <property type="entry name" value="Phage_lambda_GpZ"/>
</dbReference>
<evidence type="ECO:0000313" key="3">
    <source>
        <dbReference type="Proteomes" id="UP000183987"/>
    </source>
</evidence>
<feature type="region of interest" description="Disordered" evidence="1">
    <location>
        <begin position="1"/>
        <end position="20"/>
    </location>
</feature>
<reference evidence="3" key="1">
    <citation type="submission" date="2016-11" db="EMBL/GenBank/DDBJ databases">
        <authorList>
            <person name="Varghese N."/>
            <person name="Submissions S."/>
        </authorList>
    </citation>
    <scope>NUCLEOTIDE SEQUENCE [LARGE SCALE GENOMIC DNA]</scope>
    <source>
        <strain evidence="3">DSM 29326</strain>
    </source>
</reference>
<evidence type="ECO:0000313" key="2">
    <source>
        <dbReference type="EMBL" id="SHE78758.1"/>
    </source>
</evidence>
<keyword evidence="3" id="KW-1185">Reference proteome</keyword>
<dbReference type="RefSeq" id="WP_072856223.1">
    <property type="nucleotide sequence ID" value="NZ_FQUE01000002.1"/>
</dbReference>